<dbReference type="OMA" id="FCDKGDC"/>
<dbReference type="InterPro" id="IPR002181">
    <property type="entry name" value="Fibrinogen_a/b/g_C_dom"/>
</dbReference>
<dbReference type="CDD" id="cd00087">
    <property type="entry name" value="FReD"/>
    <property type="match status" value="1"/>
</dbReference>
<dbReference type="RefSeq" id="XP_031752579.1">
    <property type="nucleotide sequence ID" value="XM_031896719.1"/>
</dbReference>
<reference evidence="4" key="1">
    <citation type="submission" date="2025-08" db="UniProtKB">
        <authorList>
            <consortium name="RefSeq"/>
        </authorList>
    </citation>
    <scope>IDENTIFICATION</scope>
    <source>
        <strain evidence="4">Nigerian</strain>
        <tissue evidence="4">Liver and blood</tissue>
    </source>
</reference>
<dbReference type="PANTHER" id="PTHR19143:SF428">
    <property type="entry name" value="ANGIOPOIETIN-RELATED PROTEIN 1-LIKE-RELATED"/>
    <property type="match status" value="1"/>
</dbReference>
<dbReference type="Xenbase" id="XB-GENE-29078903">
    <property type="gene designation" value="LOC100487773"/>
</dbReference>
<evidence type="ECO:0000313" key="3">
    <source>
        <dbReference type="Proteomes" id="UP000008143"/>
    </source>
</evidence>
<dbReference type="SUPFAM" id="SSF56496">
    <property type="entry name" value="Fibrinogen C-terminal domain-like"/>
    <property type="match status" value="1"/>
</dbReference>
<evidence type="ECO:0000313" key="5">
    <source>
        <dbReference type="Xenbase" id="XB-GENE-29078903"/>
    </source>
</evidence>
<proteinExistence type="predicted"/>
<dbReference type="InterPro" id="IPR036056">
    <property type="entry name" value="Fibrinogen-like_C"/>
</dbReference>
<evidence type="ECO:0000313" key="4">
    <source>
        <dbReference type="RefSeq" id="XP_031752579.1"/>
    </source>
</evidence>
<dbReference type="InterPro" id="IPR014716">
    <property type="entry name" value="Fibrinogen_a/b/g_C_1"/>
</dbReference>
<dbReference type="GeneID" id="100487773"/>
<organism evidence="3 4">
    <name type="scientific">Xenopus tropicalis</name>
    <name type="common">Western clawed frog</name>
    <name type="synonym">Silurana tropicalis</name>
    <dbReference type="NCBI Taxonomy" id="8364"/>
    <lineage>
        <taxon>Eukaryota</taxon>
        <taxon>Metazoa</taxon>
        <taxon>Chordata</taxon>
        <taxon>Craniata</taxon>
        <taxon>Vertebrata</taxon>
        <taxon>Euteleostomi</taxon>
        <taxon>Amphibia</taxon>
        <taxon>Batrachia</taxon>
        <taxon>Anura</taxon>
        <taxon>Pipoidea</taxon>
        <taxon>Pipidae</taxon>
        <taxon>Xenopodinae</taxon>
        <taxon>Xenopus</taxon>
        <taxon>Silurana</taxon>
    </lineage>
</organism>
<dbReference type="AlphaFoldDB" id="A0A8J1J3Y9"/>
<dbReference type="SMART" id="SM00186">
    <property type="entry name" value="FBG"/>
    <property type="match status" value="1"/>
</dbReference>
<keyword evidence="3" id="KW-1185">Reference proteome</keyword>
<evidence type="ECO:0000259" key="2">
    <source>
        <dbReference type="PROSITE" id="PS51406"/>
    </source>
</evidence>
<dbReference type="KEGG" id="xtr:100487773"/>
<name>A0A8J1J3Y9_XENTR</name>
<dbReference type="Gene3D" id="3.90.215.10">
    <property type="entry name" value="Gamma Fibrinogen, chain A, domain 1"/>
    <property type="match status" value="1"/>
</dbReference>
<dbReference type="InterPro" id="IPR050373">
    <property type="entry name" value="Fibrinogen_C-term_domain"/>
</dbReference>
<sequence>MPIINSDKKNKLFLYIVTSSSSDFFTQFLYLLSTDFISGPRFMTVTWVLAACIAYTIVAADEENGHFQKHFPMDCDKLPRDSPSGVYVIKPESSPPLVVYCHVDTEGNSWTVVQRNSIKTEITWHESWTTYKYGFGNVLKEYWLGNEYIHLLTSQRTYMVRFLLKDKTDKEWHADYDIFSLDTEANGYSLRLGRFSGTAGDYLSTFDSNNIHDNMKFSAKDKDQDRSASHCAASYGGWWYDNCQLVLLNAKGYINWKNICSGDCSESIIMIKPTGIC</sequence>
<dbReference type="GO" id="GO:0005615">
    <property type="term" value="C:extracellular space"/>
    <property type="evidence" value="ECO:0000318"/>
    <property type="project" value="GO_Central"/>
</dbReference>
<evidence type="ECO:0000256" key="1">
    <source>
        <dbReference type="SAM" id="Phobius"/>
    </source>
</evidence>
<dbReference type="Proteomes" id="UP000008143">
    <property type="component" value="Chromosome 2"/>
</dbReference>
<protein>
    <submittedName>
        <fullName evidence="4">Fibrinogen-like protein 1-like protein isoform X1</fullName>
    </submittedName>
</protein>
<dbReference type="PROSITE" id="PS51406">
    <property type="entry name" value="FIBRINOGEN_C_2"/>
    <property type="match status" value="1"/>
</dbReference>
<dbReference type="AGR" id="Xenbase:XB-GENE-29078903"/>
<feature type="domain" description="Fibrinogen C-terminal" evidence="2">
    <location>
        <begin position="66"/>
        <end position="258"/>
    </location>
</feature>
<feature type="transmembrane region" description="Helical" evidence="1">
    <location>
        <begin position="12"/>
        <end position="30"/>
    </location>
</feature>
<accession>A0A8J1J3Y9</accession>
<gene>
    <name evidence="4 5" type="primary">LOC100487773</name>
</gene>
<keyword evidence="1" id="KW-1133">Transmembrane helix</keyword>
<dbReference type="PANTHER" id="PTHR19143">
    <property type="entry name" value="FIBRINOGEN/TENASCIN/ANGIOPOEITIN"/>
    <property type="match status" value="1"/>
</dbReference>
<keyword evidence="1" id="KW-0472">Membrane</keyword>
<dbReference type="OrthoDB" id="7735550at2759"/>
<dbReference type="Pfam" id="PF00147">
    <property type="entry name" value="Fibrinogen_C"/>
    <property type="match status" value="1"/>
</dbReference>
<keyword evidence="1" id="KW-0812">Transmembrane</keyword>